<keyword evidence="2" id="KW-1185">Reference proteome</keyword>
<protein>
    <submittedName>
        <fullName evidence="1">Uncharacterized protein</fullName>
    </submittedName>
</protein>
<dbReference type="EMBL" id="KQ241791">
    <property type="protein sequence ID" value="KNC84052.1"/>
    <property type="molecule type" value="Genomic_DNA"/>
</dbReference>
<dbReference type="RefSeq" id="XP_014157954.1">
    <property type="nucleotide sequence ID" value="XM_014302479.1"/>
</dbReference>
<gene>
    <name evidence="1" type="ORF">SARC_03714</name>
</gene>
<dbReference type="Proteomes" id="UP000054560">
    <property type="component" value="Unassembled WGS sequence"/>
</dbReference>
<reference evidence="1 2" key="1">
    <citation type="submission" date="2011-02" db="EMBL/GenBank/DDBJ databases">
        <title>The Genome Sequence of Sphaeroforma arctica JP610.</title>
        <authorList>
            <consortium name="The Broad Institute Genome Sequencing Platform"/>
            <person name="Russ C."/>
            <person name="Cuomo C."/>
            <person name="Young S.K."/>
            <person name="Zeng Q."/>
            <person name="Gargeya S."/>
            <person name="Alvarado L."/>
            <person name="Berlin A."/>
            <person name="Chapman S.B."/>
            <person name="Chen Z."/>
            <person name="Freedman E."/>
            <person name="Gellesch M."/>
            <person name="Goldberg J."/>
            <person name="Griggs A."/>
            <person name="Gujja S."/>
            <person name="Heilman E."/>
            <person name="Heiman D."/>
            <person name="Howarth C."/>
            <person name="Mehta T."/>
            <person name="Neiman D."/>
            <person name="Pearson M."/>
            <person name="Roberts A."/>
            <person name="Saif S."/>
            <person name="Shea T."/>
            <person name="Shenoy N."/>
            <person name="Sisk P."/>
            <person name="Stolte C."/>
            <person name="Sykes S."/>
            <person name="White J."/>
            <person name="Yandava C."/>
            <person name="Burger G."/>
            <person name="Gray M.W."/>
            <person name="Holland P.W.H."/>
            <person name="King N."/>
            <person name="Lang F.B.F."/>
            <person name="Roger A.J."/>
            <person name="Ruiz-Trillo I."/>
            <person name="Haas B."/>
            <person name="Nusbaum C."/>
            <person name="Birren B."/>
        </authorList>
    </citation>
    <scope>NUCLEOTIDE SEQUENCE [LARGE SCALE GENOMIC DNA]</scope>
    <source>
        <strain evidence="1 2">JP610</strain>
    </source>
</reference>
<proteinExistence type="predicted"/>
<organism evidence="1 2">
    <name type="scientific">Sphaeroforma arctica JP610</name>
    <dbReference type="NCBI Taxonomy" id="667725"/>
    <lineage>
        <taxon>Eukaryota</taxon>
        <taxon>Ichthyosporea</taxon>
        <taxon>Ichthyophonida</taxon>
        <taxon>Sphaeroforma</taxon>
    </lineage>
</organism>
<evidence type="ECO:0000313" key="1">
    <source>
        <dbReference type="EMBL" id="KNC84052.1"/>
    </source>
</evidence>
<sequence>MEGLDRIHLVARRGDCMMSGDIKDSFYALQVEFARLAVLRLHWEAMVLSSPTNGSILQPVVLQSAHASTATIMLGSLDPQDQWELTTDSCLNEFGTVLHHLATEKT</sequence>
<evidence type="ECO:0000313" key="2">
    <source>
        <dbReference type="Proteomes" id="UP000054560"/>
    </source>
</evidence>
<accession>A0A0L0G4Q4</accession>
<name>A0A0L0G4Q4_9EUKA</name>
<dbReference type="GeneID" id="25904218"/>
<dbReference type="AlphaFoldDB" id="A0A0L0G4Q4"/>